<evidence type="ECO:0000256" key="2">
    <source>
        <dbReference type="ARBA" id="ARBA00022794"/>
    </source>
</evidence>
<organism evidence="4">
    <name type="scientific">Homalodisca liturata</name>
    <dbReference type="NCBI Taxonomy" id="320908"/>
    <lineage>
        <taxon>Eukaryota</taxon>
        <taxon>Metazoa</taxon>
        <taxon>Ecdysozoa</taxon>
        <taxon>Arthropoda</taxon>
        <taxon>Hexapoda</taxon>
        <taxon>Insecta</taxon>
        <taxon>Pterygota</taxon>
        <taxon>Neoptera</taxon>
        <taxon>Paraneoptera</taxon>
        <taxon>Hemiptera</taxon>
        <taxon>Auchenorrhyncha</taxon>
        <taxon>Membracoidea</taxon>
        <taxon>Cicadellidae</taxon>
        <taxon>Cicadellinae</taxon>
        <taxon>Proconiini</taxon>
        <taxon>Homalodisca</taxon>
    </lineage>
</organism>
<proteinExistence type="inferred from homology"/>
<comment type="similarity">
    <text evidence="1">Belongs to the IFT43 family.</text>
</comment>
<dbReference type="GO" id="GO:0035721">
    <property type="term" value="P:intraciliary retrograde transport"/>
    <property type="evidence" value="ECO:0007669"/>
    <property type="project" value="TreeGrafter"/>
</dbReference>
<evidence type="ECO:0000313" key="4">
    <source>
        <dbReference type="EMBL" id="JAS87614.1"/>
    </source>
</evidence>
<evidence type="ECO:0008006" key="5">
    <source>
        <dbReference type="Google" id="ProtNLM"/>
    </source>
</evidence>
<gene>
    <name evidence="4" type="ORF">g.26454</name>
</gene>
<dbReference type="AlphaFoldDB" id="A0A1B6IL24"/>
<evidence type="ECO:0000256" key="1">
    <source>
        <dbReference type="ARBA" id="ARBA00007563"/>
    </source>
</evidence>
<dbReference type="GO" id="GO:0030991">
    <property type="term" value="C:intraciliary transport particle A"/>
    <property type="evidence" value="ECO:0007669"/>
    <property type="project" value="InterPro"/>
</dbReference>
<evidence type="ECO:0000256" key="3">
    <source>
        <dbReference type="SAM" id="MobiDB-lite"/>
    </source>
</evidence>
<feature type="compositionally biased region" description="Low complexity" evidence="3">
    <location>
        <begin position="41"/>
        <end position="54"/>
    </location>
</feature>
<keyword evidence="2" id="KW-0970">Cilium biogenesis/degradation</keyword>
<dbReference type="PANTHER" id="PTHR33724">
    <property type="entry name" value="INTRAFLAGELLAR TRANSPORT PROTEIN 43 HOMOLOG"/>
    <property type="match status" value="1"/>
</dbReference>
<feature type="region of interest" description="Disordered" evidence="3">
    <location>
        <begin position="1"/>
        <end position="114"/>
    </location>
</feature>
<dbReference type="InterPro" id="IPR029302">
    <property type="entry name" value="IFT43"/>
</dbReference>
<dbReference type="Pfam" id="PF15305">
    <property type="entry name" value="IFT43"/>
    <property type="match status" value="1"/>
</dbReference>
<accession>A0A1B6IL24</accession>
<feature type="compositionally biased region" description="Acidic residues" evidence="3">
    <location>
        <begin position="29"/>
        <end position="40"/>
    </location>
</feature>
<sequence>MDKKELLSSPYSKKVPAKQGRRAAPQPAAEDDIGSPDDLLDSPPSSNPSANFSPVKFSGMKSDPVIPPRSRKTGGWADELSAKSKGSRRNSTNIIEQERFQSPDKKPDSDDEIPLIPDMDELQEEDIQNQVARAPSVVGNKVASFTELDSDLTKKSAFSTLNNISLSLLTSRLYPEDEVQEPDTAWTWDLLFTEVASELRTEWEGGVAKDLSPQ</sequence>
<protein>
    <recommendedName>
        <fullName evidence="5">Intraflagellar transport protein 43 homolog</fullName>
    </recommendedName>
</protein>
<dbReference type="EMBL" id="GECU01020092">
    <property type="protein sequence ID" value="JAS87614.1"/>
    <property type="molecule type" value="Transcribed_RNA"/>
</dbReference>
<name>A0A1B6IL24_9HEMI</name>
<feature type="compositionally biased region" description="Basic and acidic residues" evidence="3">
    <location>
        <begin position="96"/>
        <end position="108"/>
    </location>
</feature>
<dbReference type="PANTHER" id="PTHR33724:SF1">
    <property type="entry name" value="INTRAFLAGELLAR TRANSPORT PROTEIN 43 HOMOLOG"/>
    <property type="match status" value="1"/>
</dbReference>
<dbReference type="GO" id="GO:0005929">
    <property type="term" value="C:cilium"/>
    <property type="evidence" value="ECO:0007669"/>
    <property type="project" value="TreeGrafter"/>
</dbReference>
<reference evidence="4" key="1">
    <citation type="submission" date="2015-11" db="EMBL/GenBank/DDBJ databases">
        <title>De novo transcriptome assembly of four potential Pierce s Disease insect vectors from Arizona vineyards.</title>
        <authorList>
            <person name="Tassone E.E."/>
        </authorList>
    </citation>
    <scope>NUCLEOTIDE SEQUENCE</scope>
</reference>